<dbReference type="EMBL" id="FNLN01000003">
    <property type="protein sequence ID" value="SDT85070.1"/>
    <property type="molecule type" value="Genomic_DNA"/>
</dbReference>
<reference evidence="4" key="1">
    <citation type="submission" date="2016-10" db="EMBL/GenBank/DDBJ databases">
        <authorList>
            <person name="Varghese N."/>
            <person name="Submissions S."/>
        </authorList>
    </citation>
    <scope>NUCLEOTIDE SEQUENCE [LARGE SCALE GENOMIC DNA]</scope>
    <source>
        <strain evidence="4">Nm10</strain>
    </source>
</reference>
<dbReference type="InterPro" id="IPR037522">
    <property type="entry name" value="HD_GYP_dom"/>
</dbReference>
<dbReference type="AlphaFoldDB" id="A0A1H2DQA5"/>
<protein>
    <submittedName>
        <fullName evidence="3">HD-GYP domain, c-di-GMP phosphodiesterase class II (Or its inactivated variant)</fullName>
    </submittedName>
</protein>
<evidence type="ECO:0000256" key="1">
    <source>
        <dbReference type="SAM" id="MobiDB-lite"/>
    </source>
</evidence>
<feature type="domain" description="HD-GYP" evidence="2">
    <location>
        <begin position="181"/>
        <end position="378"/>
    </location>
</feature>
<evidence type="ECO:0000313" key="3">
    <source>
        <dbReference type="EMBL" id="SDT85070.1"/>
    </source>
</evidence>
<dbReference type="Gene3D" id="1.10.3210.10">
    <property type="entry name" value="Hypothetical protein af1432"/>
    <property type="match status" value="1"/>
</dbReference>
<sequence>MISNSTIEVFVNDLQLGMYISDLDRPWLETPYPIQGILIQSQHDIDELQRYCKHVYVDIDRSEPFAVQQHLSSTSHDSRSISDQDKPATVVSHESNASSHATSTVSDRSKQLTSHETKSLDSLLQRVNTYSDICTAAQEIPAATKAYNIVSTLFTDISTNLECNTRINMRVAHEVVDTLRESVIRNPDAALLLAQLKTTGKELYDNAIKTSIHLLAFGRHLGLPHKELTILGLGGLLMDIGKQRLPKEIQSKRNMSLTADERKLMKQHIAYGEEIITQLSDAPEEVVKIVLQHHERENGNGYPSGLYANQLHPYARMAAIIDCYEELIWGESQIPGIKPFQALKELKDNAQNGLNYTLVEQFSQCIGMFPVGSLVELNSGEIAIILTHNRTQRFLPQIMIICDAQKKPYDLPVTLDLRIAGNNPGGVEYVIVSDLPQGAYGIDPKKYYL</sequence>
<keyword evidence="4" id="KW-1185">Reference proteome</keyword>
<dbReference type="RefSeq" id="WP_062558674.1">
    <property type="nucleotide sequence ID" value="NZ_CP013341.1"/>
</dbReference>
<organism evidence="3 4">
    <name type="scientific">Nitrosomonas ureae</name>
    <dbReference type="NCBI Taxonomy" id="44577"/>
    <lineage>
        <taxon>Bacteria</taxon>
        <taxon>Pseudomonadati</taxon>
        <taxon>Pseudomonadota</taxon>
        <taxon>Betaproteobacteria</taxon>
        <taxon>Nitrosomonadales</taxon>
        <taxon>Nitrosomonadaceae</taxon>
        <taxon>Nitrosomonas</taxon>
    </lineage>
</organism>
<feature type="compositionally biased region" description="Basic and acidic residues" evidence="1">
    <location>
        <begin position="76"/>
        <end position="86"/>
    </location>
</feature>
<dbReference type="CDD" id="cd00077">
    <property type="entry name" value="HDc"/>
    <property type="match status" value="1"/>
</dbReference>
<dbReference type="PANTHER" id="PTHR43155:SF2">
    <property type="entry name" value="CYCLIC DI-GMP PHOSPHODIESTERASE PA4108"/>
    <property type="match status" value="1"/>
</dbReference>
<dbReference type="InterPro" id="IPR003607">
    <property type="entry name" value="HD/PDEase_dom"/>
</dbReference>
<dbReference type="PANTHER" id="PTHR43155">
    <property type="entry name" value="CYCLIC DI-GMP PHOSPHODIESTERASE PA4108-RELATED"/>
    <property type="match status" value="1"/>
</dbReference>
<dbReference type="SUPFAM" id="SSF109604">
    <property type="entry name" value="HD-domain/PDEase-like"/>
    <property type="match status" value="1"/>
</dbReference>
<gene>
    <name evidence="3" type="ORF">SAMN05216406_10360</name>
</gene>
<dbReference type="Pfam" id="PF11871">
    <property type="entry name" value="DUF3391"/>
    <property type="match status" value="1"/>
</dbReference>
<dbReference type="InterPro" id="IPR021812">
    <property type="entry name" value="DUF3391"/>
</dbReference>
<evidence type="ECO:0000313" key="4">
    <source>
        <dbReference type="Proteomes" id="UP000182882"/>
    </source>
</evidence>
<name>A0A1H2DQA5_9PROT</name>
<feature type="region of interest" description="Disordered" evidence="1">
    <location>
        <begin position="68"/>
        <end position="113"/>
    </location>
</feature>
<dbReference type="Proteomes" id="UP000182882">
    <property type="component" value="Unassembled WGS sequence"/>
</dbReference>
<evidence type="ECO:0000259" key="2">
    <source>
        <dbReference type="PROSITE" id="PS51832"/>
    </source>
</evidence>
<dbReference type="KEGG" id="nur:ATY38_06970"/>
<feature type="compositionally biased region" description="Polar residues" evidence="1">
    <location>
        <begin position="92"/>
        <end position="106"/>
    </location>
</feature>
<dbReference type="Pfam" id="PF13487">
    <property type="entry name" value="HD_5"/>
    <property type="match status" value="1"/>
</dbReference>
<accession>A0A1H2DQA5</accession>
<proteinExistence type="predicted"/>
<dbReference type="GO" id="GO:0008081">
    <property type="term" value="F:phosphoric diester hydrolase activity"/>
    <property type="evidence" value="ECO:0007669"/>
    <property type="project" value="UniProtKB-ARBA"/>
</dbReference>
<dbReference type="PROSITE" id="PS51832">
    <property type="entry name" value="HD_GYP"/>
    <property type="match status" value="1"/>
</dbReference>